<accession>A0ABV5Y800</accession>
<dbReference type="Pfam" id="PF13340">
    <property type="entry name" value="DUF4096"/>
    <property type="match status" value="1"/>
</dbReference>
<feature type="domain" description="Insertion element IS402-like" evidence="1">
    <location>
        <begin position="1"/>
        <end position="65"/>
    </location>
</feature>
<sequence>MEPLLPAAKRPGRSSRWTKRQLVDGIRWRVRVGAPWRGVPKCYGSWQAVYGLFRGWQRSGVWERIVGGLQAAQIWLG</sequence>
<comment type="caution">
    <text evidence="2">The sequence shown here is derived from an EMBL/GenBank/DDBJ whole genome shotgun (WGS) entry which is preliminary data.</text>
</comment>
<evidence type="ECO:0000313" key="2">
    <source>
        <dbReference type="EMBL" id="MFB9831149.1"/>
    </source>
</evidence>
<dbReference type="InterPro" id="IPR052909">
    <property type="entry name" value="Transposase_6_like"/>
</dbReference>
<protein>
    <submittedName>
        <fullName evidence="2">Transposase</fullName>
    </submittedName>
</protein>
<evidence type="ECO:0000313" key="3">
    <source>
        <dbReference type="Proteomes" id="UP001589627"/>
    </source>
</evidence>
<proteinExistence type="predicted"/>
<dbReference type="Proteomes" id="UP001589627">
    <property type="component" value="Unassembled WGS sequence"/>
</dbReference>
<evidence type="ECO:0000259" key="1">
    <source>
        <dbReference type="Pfam" id="PF13340"/>
    </source>
</evidence>
<reference evidence="2 3" key="1">
    <citation type="submission" date="2024-09" db="EMBL/GenBank/DDBJ databases">
        <authorList>
            <person name="Sun Q."/>
            <person name="Mori K."/>
        </authorList>
    </citation>
    <scope>NUCLEOTIDE SEQUENCE [LARGE SCALE GENOMIC DNA]</scope>
    <source>
        <strain evidence="2 3">TBRC 0563</strain>
    </source>
</reference>
<gene>
    <name evidence="2" type="ORF">ACFFNX_02985</name>
</gene>
<keyword evidence="3" id="KW-1185">Reference proteome</keyword>
<dbReference type="InterPro" id="IPR025161">
    <property type="entry name" value="IS402-like_dom"/>
</dbReference>
<dbReference type="EMBL" id="JBHLZP010000009">
    <property type="protein sequence ID" value="MFB9831149.1"/>
    <property type="molecule type" value="Genomic_DNA"/>
</dbReference>
<dbReference type="PANTHER" id="PTHR46637">
    <property type="entry name" value="TIS1421-TRANSPOSASE PROTEIN A"/>
    <property type="match status" value="1"/>
</dbReference>
<name>A0ABV5Y800_9ACTN</name>
<organism evidence="2 3">
    <name type="scientific">Actinoallomurus acaciae</name>
    <dbReference type="NCBI Taxonomy" id="502577"/>
    <lineage>
        <taxon>Bacteria</taxon>
        <taxon>Bacillati</taxon>
        <taxon>Actinomycetota</taxon>
        <taxon>Actinomycetes</taxon>
        <taxon>Streptosporangiales</taxon>
        <taxon>Thermomonosporaceae</taxon>
        <taxon>Actinoallomurus</taxon>
    </lineage>
</organism>
<dbReference type="PANTHER" id="PTHR46637:SF1">
    <property type="entry name" value="BLL5188 PROTEIN"/>
    <property type="match status" value="1"/>
</dbReference>
<dbReference type="RefSeq" id="WP_378194645.1">
    <property type="nucleotide sequence ID" value="NZ_JBHLZP010000009.1"/>
</dbReference>